<organism evidence="4 5">
    <name type="scientific">Mycolicibacterium thermoresistibile</name>
    <name type="common">Mycobacterium thermoresistibile</name>
    <dbReference type="NCBI Taxonomy" id="1797"/>
    <lineage>
        <taxon>Bacteria</taxon>
        <taxon>Bacillati</taxon>
        <taxon>Actinomycetota</taxon>
        <taxon>Actinomycetes</taxon>
        <taxon>Mycobacteriales</taxon>
        <taxon>Mycobacteriaceae</taxon>
        <taxon>Mycolicibacterium</taxon>
    </lineage>
</organism>
<dbReference type="OMA" id="DYSDAFD"/>
<dbReference type="EMBL" id="BCTB01000053">
    <property type="protein sequence ID" value="GAT17534.1"/>
    <property type="molecule type" value="Genomic_DNA"/>
</dbReference>
<evidence type="ECO:0000256" key="1">
    <source>
        <dbReference type="ARBA" id="ARBA00008645"/>
    </source>
</evidence>
<dbReference type="InterPro" id="IPR022742">
    <property type="entry name" value="Hydrolase_4"/>
</dbReference>
<protein>
    <submittedName>
        <fullName evidence="4">Alpha/beta hydrolase fold protein</fullName>
    </submittedName>
</protein>
<dbReference type="InterPro" id="IPR050261">
    <property type="entry name" value="FrsA_esterase"/>
</dbReference>
<dbReference type="STRING" id="1797.RMCT_4503"/>
<dbReference type="PANTHER" id="PTHR22946:SF9">
    <property type="entry name" value="POLYKETIDE TRANSFERASE AF380"/>
    <property type="match status" value="1"/>
</dbReference>
<keyword evidence="2 4" id="KW-0378">Hydrolase</keyword>
<accession>A0A100XJ41</accession>
<evidence type="ECO:0000313" key="4">
    <source>
        <dbReference type="EMBL" id="GAT17534.1"/>
    </source>
</evidence>
<evidence type="ECO:0000259" key="3">
    <source>
        <dbReference type="Pfam" id="PF12146"/>
    </source>
</evidence>
<dbReference type="InterPro" id="IPR029058">
    <property type="entry name" value="AB_hydrolase_fold"/>
</dbReference>
<dbReference type="SUPFAM" id="SSF53474">
    <property type="entry name" value="alpha/beta-Hydrolases"/>
    <property type="match status" value="1"/>
</dbReference>
<reference evidence="5" key="2">
    <citation type="submission" date="2016-02" db="EMBL/GenBank/DDBJ databases">
        <title>Draft genome sequence of five rapidly growing Mycobacterium species.</title>
        <authorList>
            <person name="Katahira K."/>
            <person name="Gotou Y."/>
            <person name="Iida K."/>
            <person name="Ogura Y."/>
            <person name="Hayashi T."/>
        </authorList>
    </citation>
    <scope>NUCLEOTIDE SEQUENCE [LARGE SCALE GENOMIC DNA]</scope>
    <source>
        <strain evidence="5">JCM6362</strain>
    </source>
</reference>
<dbReference type="PANTHER" id="PTHR22946">
    <property type="entry name" value="DIENELACTONE HYDROLASE DOMAIN-CONTAINING PROTEIN-RELATED"/>
    <property type="match status" value="1"/>
</dbReference>
<dbReference type="AlphaFoldDB" id="A0A100XJ41"/>
<comment type="caution">
    <text evidence="4">The sequence shown here is derived from an EMBL/GenBank/DDBJ whole genome shotgun (WGS) entry which is preliminary data.</text>
</comment>
<dbReference type="Proteomes" id="UP000069654">
    <property type="component" value="Unassembled WGS sequence"/>
</dbReference>
<evidence type="ECO:0000256" key="2">
    <source>
        <dbReference type="ARBA" id="ARBA00022801"/>
    </source>
</evidence>
<dbReference type="Gene3D" id="3.40.50.1820">
    <property type="entry name" value="alpha/beta hydrolase"/>
    <property type="match status" value="1"/>
</dbReference>
<name>A0A100XJ41_MYCTH</name>
<comment type="similarity">
    <text evidence="1">Belongs to the AB hydrolase superfamily.</text>
</comment>
<reference evidence="4 5" key="1">
    <citation type="journal article" date="2016" name="Genome Announc.">
        <title>Draft Genome Sequences of Five Rapidly Growing Mycobacterium Species, M. thermoresistibile, M. fortuitum subsp. acetamidolyticum, M. canariasense, M. brisbanense, and M. novocastrense.</title>
        <authorList>
            <person name="Katahira K."/>
            <person name="Ogura Y."/>
            <person name="Gotoh Y."/>
            <person name="Hayashi T."/>
        </authorList>
    </citation>
    <scope>NUCLEOTIDE SEQUENCE [LARGE SCALE GENOMIC DNA]</scope>
    <source>
        <strain evidence="4 5">JCM6362</strain>
    </source>
</reference>
<feature type="domain" description="Serine aminopeptidase S33" evidence="3">
    <location>
        <begin position="30"/>
        <end position="268"/>
    </location>
</feature>
<dbReference type="RefSeq" id="WP_003923802.1">
    <property type="nucleotide sequence ID" value="NZ_BCTB01000053.1"/>
</dbReference>
<proteinExistence type="inferred from homology"/>
<sequence length="295" mass="31689">MSTPVTFPAGGETCVGRLYGDAPGPADARKPCVVLCHGFGGTQDTPAFTATARDFVRAGYLALTLDYRRFGESSGLPRQLVNIADQLDDIAAAVGHARTHPGVDPDRIVLWGTSLGGGHVVTAAARDPRIAAVIAQIPYNGFPRKVEGRSTAATLRLLAVMVRDATRGALGLSPVYIKQVGPAGETAVIAGARAQQTVDAMTSATWRNEVAPRSLWDMWRYRPGAHASFVRAPLLVCLGANDAETPAEKAAELARRAPRGELRTYDHAHFEFDRDDVRRRVTADQLAFLARVLPR</sequence>
<dbReference type="GO" id="GO:0052689">
    <property type="term" value="F:carboxylic ester hydrolase activity"/>
    <property type="evidence" value="ECO:0007669"/>
    <property type="project" value="UniProtKB-ARBA"/>
</dbReference>
<gene>
    <name evidence="4" type="ORF">RMCT_4503</name>
</gene>
<evidence type="ECO:0000313" key="5">
    <source>
        <dbReference type="Proteomes" id="UP000069654"/>
    </source>
</evidence>
<dbReference type="Pfam" id="PF12146">
    <property type="entry name" value="Hydrolase_4"/>
    <property type="match status" value="1"/>
</dbReference>